<reference evidence="3" key="1">
    <citation type="submission" date="2016-04" db="EMBL/GenBank/DDBJ databases">
        <authorList>
            <person name="Evans L.H."/>
            <person name="Alamgir A."/>
            <person name="Owens N."/>
            <person name="Weber N.D."/>
            <person name="Virtaneva K."/>
            <person name="Barbian K."/>
            <person name="Babar A."/>
            <person name="Rosenke K."/>
        </authorList>
    </citation>
    <scope>NUCLEOTIDE SEQUENCE [LARGE SCALE GENOMIC DNA]</scope>
    <source>
        <strain evidence="3">CBS 101.48</strain>
    </source>
</reference>
<feature type="region of interest" description="Disordered" evidence="1">
    <location>
        <begin position="162"/>
        <end position="200"/>
    </location>
</feature>
<proteinExistence type="predicted"/>
<feature type="compositionally biased region" description="Acidic residues" evidence="1">
    <location>
        <begin position="172"/>
        <end position="184"/>
    </location>
</feature>
<organism evidence="3">
    <name type="scientific">Absidia glauca</name>
    <name type="common">Pin mould</name>
    <dbReference type="NCBI Taxonomy" id="4829"/>
    <lineage>
        <taxon>Eukaryota</taxon>
        <taxon>Fungi</taxon>
        <taxon>Fungi incertae sedis</taxon>
        <taxon>Mucoromycota</taxon>
        <taxon>Mucoromycotina</taxon>
        <taxon>Mucoromycetes</taxon>
        <taxon>Mucorales</taxon>
        <taxon>Cunninghamellaceae</taxon>
        <taxon>Absidia</taxon>
    </lineage>
</organism>
<dbReference type="InterPro" id="IPR040233">
    <property type="entry name" value="CCD97-like_C"/>
</dbReference>
<dbReference type="OMA" id="ERSTNQW"/>
<dbReference type="OrthoDB" id="333176at2759"/>
<dbReference type="STRING" id="4829.A0A168R1B2"/>
<dbReference type="InterPro" id="IPR018613">
    <property type="entry name" value="Ccdc97-like"/>
</dbReference>
<dbReference type="AlphaFoldDB" id="A0A168R1B2"/>
<sequence length="265" mass="31599">MNPIIRTRFAQFIEQKGAAIPILPEDIDLTDDQKRNKLIHWLDNDPRFFFDQVQSYLPPDLVNLWSPKAASVVSPAQPTAHQLTPSQHRFLIHNRRYHYLIDHLRHSDYFSEESIQLRTPSLYEEYIGQHIPDDERFAPFEDSVSLVDRVYDGMNRRYVHDQWQRKKRTEEEQLEEQDDDDDEPLAERSTNQWAGTREEKKDELIRLLEEQWMDGLDDTFDYTTVDQDETYDDLAQQNQDIQDRYFDDEMEAENGPNNDTGVLDY</sequence>
<evidence type="ECO:0000313" key="4">
    <source>
        <dbReference type="Proteomes" id="UP000078561"/>
    </source>
</evidence>
<evidence type="ECO:0000256" key="1">
    <source>
        <dbReference type="SAM" id="MobiDB-lite"/>
    </source>
</evidence>
<dbReference type="EMBL" id="LT554481">
    <property type="protein sequence ID" value="SAM05930.1"/>
    <property type="molecule type" value="Genomic_DNA"/>
</dbReference>
<gene>
    <name evidence="3" type="primary">ABSGL_11805.1 scaffold 12340</name>
</gene>
<dbReference type="Proteomes" id="UP000078561">
    <property type="component" value="Unassembled WGS sequence"/>
</dbReference>
<dbReference type="PANTHER" id="PTHR31840">
    <property type="entry name" value="COILED-COIL DOMAIN-CONTAINING PROTEIN 97"/>
    <property type="match status" value="1"/>
</dbReference>
<protein>
    <recommendedName>
        <fullName evidence="2">CCD97-like C-terminal domain-containing protein</fullName>
    </recommendedName>
</protein>
<dbReference type="Pfam" id="PF09747">
    <property type="entry name" value="CCD97-like_C"/>
    <property type="match status" value="1"/>
</dbReference>
<dbReference type="InParanoid" id="A0A168R1B2"/>
<evidence type="ECO:0000259" key="2">
    <source>
        <dbReference type="Pfam" id="PF09747"/>
    </source>
</evidence>
<dbReference type="PANTHER" id="PTHR31840:SF1">
    <property type="entry name" value="COILED-COIL DOMAIN-CONTAINING PROTEIN 97"/>
    <property type="match status" value="1"/>
</dbReference>
<accession>A0A168R1B2</accession>
<evidence type="ECO:0000313" key="3">
    <source>
        <dbReference type="EMBL" id="SAM05930.1"/>
    </source>
</evidence>
<feature type="domain" description="CCD97-like C-terminal" evidence="2">
    <location>
        <begin position="94"/>
        <end position="249"/>
    </location>
</feature>
<feature type="compositionally biased region" description="Basic and acidic residues" evidence="1">
    <location>
        <begin position="162"/>
        <end position="171"/>
    </location>
</feature>
<name>A0A168R1B2_ABSGL</name>
<keyword evidence="4" id="KW-1185">Reference proteome</keyword>